<dbReference type="EMBL" id="VBAK01000055">
    <property type="protein sequence ID" value="TMI92614.1"/>
    <property type="molecule type" value="Genomic_DNA"/>
</dbReference>
<gene>
    <name evidence="2" type="ORF">E6H00_02425</name>
</gene>
<protein>
    <submittedName>
        <fullName evidence="2">DUF4440 domain-containing protein</fullName>
    </submittedName>
</protein>
<proteinExistence type="predicted"/>
<comment type="caution">
    <text evidence="2">The sequence shown here is derived from an EMBL/GenBank/DDBJ whole genome shotgun (WGS) entry which is preliminary data.</text>
</comment>
<sequence length="192" mass="20854">MGRSAPNQPYRVALLSTGRTSAGTREGVGRARPAILPSVAIARIPRAQWTVVRVPASVLPDGHPLTEAARSWLTTLQRCVRAVDYAAARPLFAPDVQAFGTHAAVVSGRDLLEREQWRQIWPTIREFTFRLAEMRCVGHEAMLGAIVPWDSLGAGPDGTTFPRPGRATVILVPRGDRWVAVHSHFSLAPPAG</sequence>
<dbReference type="InterPro" id="IPR032710">
    <property type="entry name" value="NTF2-like_dom_sf"/>
</dbReference>
<dbReference type="Pfam" id="PF13474">
    <property type="entry name" value="SnoaL_3"/>
    <property type="match status" value="1"/>
</dbReference>
<dbReference type="InterPro" id="IPR037401">
    <property type="entry name" value="SnoaL-like"/>
</dbReference>
<evidence type="ECO:0000259" key="1">
    <source>
        <dbReference type="Pfam" id="PF13474"/>
    </source>
</evidence>
<evidence type="ECO:0000313" key="2">
    <source>
        <dbReference type="EMBL" id="TMI92614.1"/>
    </source>
</evidence>
<evidence type="ECO:0000313" key="3">
    <source>
        <dbReference type="Proteomes" id="UP000318509"/>
    </source>
</evidence>
<dbReference type="Gene3D" id="3.10.450.50">
    <property type="match status" value="1"/>
</dbReference>
<organism evidence="2 3">
    <name type="scientific">Candidatus Segetimicrobium genomatis</name>
    <dbReference type="NCBI Taxonomy" id="2569760"/>
    <lineage>
        <taxon>Bacteria</taxon>
        <taxon>Bacillati</taxon>
        <taxon>Candidatus Sysuimicrobiota</taxon>
        <taxon>Candidatus Sysuimicrobiia</taxon>
        <taxon>Candidatus Sysuimicrobiales</taxon>
        <taxon>Candidatus Segetimicrobiaceae</taxon>
        <taxon>Candidatus Segetimicrobium</taxon>
    </lineage>
</organism>
<name>A0A537KA37_9BACT</name>
<dbReference type="Proteomes" id="UP000318509">
    <property type="component" value="Unassembled WGS sequence"/>
</dbReference>
<feature type="domain" description="SnoaL-like" evidence="1">
    <location>
        <begin position="76"/>
        <end position="188"/>
    </location>
</feature>
<dbReference type="AlphaFoldDB" id="A0A537KA37"/>
<accession>A0A537KA37</accession>
<dbReference type="SUPFAM" id="SSF54427">
    <property type="entry name" value="NTF2-like"/>
    <property type="match status" value="1"/>
</dbReference>
<reference evidence="2 3" key="1">
    <citation type="journal article" date="2019" name="Nat. Microbiol.">
        <title>Mediterranean grassland soil C-N compound turnover is dependent on rainfall and depth, and is mediated by genomically divergent microorganisms.</title>
        <authorList>
            <person name="Diamond S."/>
            <person name="Andeer P.F."/>
            <person name="Li Z."/>
            <person name="Crits-Christoph A."/>
            <person name="Burstein D."/>
            <person name="Anantharaman K."/>
            <person name="Lane K.R."/>
            <person name="Thomas B.C."/>
            <person name="Pan C."/>
            <person name="Northen T.R."/>
            <person name="Banfield J.F."/>
        </authorList>
    </citation>
    <scope>NUCLEOTIDE SEQUENCE [LARGE SCALE GENOMIC DNA]</scope>
    <source>
        <strain evidence="2">NP_3</strain>
    </source>
</reference>